<dbReference type="GeneID" id="17359076"/>
<dbReference type="InterPro" id="IPR036188">
    <property type="entry name" value="FAD/NAD-bd_sf"/>
</dbReference>
<dbReference type="InterPro" id="IPR051205">
    <property type="entry name" value="UbiH/COQ6_monooxygenase"/>
</dbReference>
<dbReference type="InterPro" id="IPR002938">
    <property type="entry name" value="FAD-bd"/>
</dbReference>
<dbReference type="STRING" id="554065.E1Z205"/>
<comment type="cofactor">
    <cofactor evidence="1">
        <name>FAD</name>
        <dbReference type="ChEBI" id="CHEBI:57692"/>
    </cofactor>
</comment>
<keyword evidence="4" id="KW-0274">FAD</keyword>
<dbReference type="InterPro" id="IPR018168">
    <property type="entry name" value="Ubi_Hdrlase_CS"/>
</dbReference>
<proteinExistence type="inferred from homology"/>
<dbReference type="Gene3D" id="3.50.50.60">
    <property type="entry name" value="FAD/NAD(P)-binding domain"/>
    <property type="match status" value="2"/>
</dbReference>
<evidence type="ECO:0000256" key="2">
    <source>
        <dbReference type="ARBA" id="ARBA00005349"/>
    </source>
</evidence>
<dbReference type="GO" id="GO:0006744">
    <property type="term" value="P:ubiquinone biosynthetic process"/>
    <property type="evidence" value="ECO:0007669"/>
    <property type="project" value="InterPro"/>
</dbReference>
<comment type="similarity">
    <text evidence="2">Belongs to the UbiH/COQ6 family.</text>
</comment>
<dbReference type="PROSITE" id="PS01304">
    <property type="entry name" value="UBIH"/>
    <property type="match status" value="1"/>
</dbReference>
<dbReference type="PANTHER" id="PTHR43876">
    <property type="entry name" value="UBIQUINONE BIOSYNTHESIS MONOOXYGENASE COQ6, MITOCHONDRIAL"/>
    <property type="match status" value="1"/>
</dbReference>
<evidence type="ECO:0000313" key="8">
    <source>
        <dbReference type="EMBL" id="EFN59911.1"/>
    </source>
</evidence>
<keyword evidence="9" id="KW-1185">Reference proteome</keyword>
<evidence type="ECO:0000259" key="7">
    <source>
        <dbReference type="Pfam" id="PF01494"/>
    </source>
</evidence>
<dbReference type="GO" id="GO:0005739">
    <property type="term" value="C:mitochondrion"/>
    <property type="evidence" value="ECO:0007669"/>
    <property type="project" value="TreeGrafter"/>
</dbReference>
<keyword evidence="6" id="KW-0503">Monooxygenase</keyword>
<dbReference type="Proteomes" id="UP000008141">
    <property type="component" value="Unassembled WGS sequence"/>
</dbReference>
<dbReference type="InterPro" id="IPR010971">
    <property type="entry name" value="UbiH/COQ6"/>
</dbReference>
<dbReference type="SUPFAM" id="SSF51905">
    <property type="entry name" value="FAD/NAD(P)-binding domain"/>
    <property type="match status" value="1"/>
</dbReference>
<dbReference type="GO" id="GO:0071949">
    <property type="term" value="F:FAD binding"/>
    <property type="evidence" value="ECO:0007669"/>
    <property type="project" value="InterPro"/>
</dbReference>
<organism evidence="9">
    <name type="scientific">Chlorella variabilis</name>
    <name type="common">Green alga</name>
    <dbReference type="NCBI Taxonomy" id="554065"/>
    <lineage>
        <taxon>Eukaryota</taxon>
        <taxon>Viridiplantae</taxon>
        <taxon>Chlorophyta</taxon>
        <taxon>core chlorophytes</taxon>
        <taxon>Trebouxiophyceae</taxon>
        <taxon>Chlorellales</taxon>
        <taxon>Chlorellaceae</taxon>
        <taxon>Chlorella clade</taxon>
        <taxon>Chlorella</taxon>
    </lineage>
</organism>
<evidence type="ECO:0000256" key="4">
    <source>
        <dbReference type="ARBA" id="ARBA00022827"/>
    </source>
</evidence>
<dbReference type="NCBIfam" id="TIGR01988">
    <property type="entry name" value="Ubi-OHases"/>
    <property type="match status" value="1"/>
</dbReference>
<reference evidence="8 9" key="1">
    <citation type="journal article" date="2010" name="Plant Cell">
        <title>The Chlorella variabilis NC64A genome reveals adaptation to photosymbiosis, coevolution with viruses, and cryptic sex.</title>
        <authorList>
            <person name="Blanc G."/>
            <person name="Duncan G."/>
            <person name="Agarkova I."/>
            <person name="Borodovsky M."/>
            <person name="Gurnon J."/>
            <person name="Kuo A."/>
            <person name="Lindquist E."/>
            <person name="Lucas S."/>
            <person name="Pangilinan J."/>
            <person name="Polle J."/>
            <person name="Salamov A."/>
            <person name="Terry A."/>
            <person name="Yamada T."/>
            <person name="Dunigan D.D."/>
            <person name="Grigoriev I.V."/>
            <person name="Claverie J.M."/>
            <person name="Van Etten J.L."/>
        </authorList>
    </citation>
    <scope>NUCLEOTIDE SEQUENCE [LARGE SCALE GENOMIC DNA]</scope>
    <source>
        <strain evidence="8 9">NC64A</strain>
    </source>
</reference>
<dbReference type="PANTHER" id="PTHR43876:SF7">
    <property type="entry name" value="UBIQUINONE BIOSYNTHESIS MONOOXYGENASE COQ6, MITOCHONDRIAL"/>
    <property type="match status" value="1"/>
</dbReference>
<dbReference type="OMA" id="VKQMQVW"/>
<accession>E1Z205</accession>
<keyword evidence="3" id="KW-0285">Flavoprotein</keyword>
<dbReference type="RefSeq" id="XP_005852013.1">
    <property type="nucleotide sequence ID" value="XM_005851951.1"/>
</dbReference>
<gene>
    <name evidence="8" type="ORF">CHLNCDRAFT_49348</name>
</gene>
<dbReference type="Pfam" id="PF01494">
    <property type="entry name" value="FAD_binding_3"/>
    <property type="match status" value="2"/>
</dbReference>
<evidence type="ECO:0000256" key="5">
    <source>
        <dbReference type="ARBA" id="ARBA00023002"/>
    </source>
</evidence>
<dbReference type="GO" id="GO:0004497">
    <property type="term" value="F:monooxygenase activity"/>
    <property type="evidence" value="ECO:0007669"/>
    <property type="project" value="UniProtKB-KW"/>
</dbReference>
<keyword evidence="5" id="KW-0560">Oxidoreductase</keyword>
<dbReference type="InParanoid" id="E1Z205"/>
<dbReference type="KEGG" id="cvr:CHLNCDRAFT_49348"/>
<evidence type="ECO:0000256" key="6">
    <source>
        <dbReference type="ARBA" id="ARBA00023033"/>
    </source>
</evidence>
<dbReference type="FunCoup" id="E1Z205">
    <property type="interactions" value="1834"/>
</dbReference>
<dbReference type="PRINTS" id="PR00420">
    <property type="entry name" value="RNGMNOXGNASE"/>
</dbReference>
<protein>
    <recommendedName>
        <fullName evidence="7">FAD-binding domain-containing protein</fullName>
    </recommendedName>
</protein>
<evidence type="ECO:0000256" key="1">
    <source>
        <dbReference type="ARBA" id="ARBA00001974"/>
    </source>
</evidence>
<evidence type="ECO:0000256" key="3">
    <source>
        <dbReference type="ARBA" id="ARBA00022630"/>
    </source>
</evidence>
<dbReference type="GO" id="GO:0016705">
    <property type="term" value="F:oxidoreductase activity, acting on paired donors, with incorporation or reduction of molecular oxygen"/>
    <property type="evidence" value="ECO:0007669"/>
    <property type="project" value="InterPro"/>
</dbReference>
<dbReference type="GO" id="GO:0016120">
    <property type="term" value="P:carotene biosynthetic process"/>
    <property type="evidence" value="ECO:0007669"/>
    <property type="project" value="TreeGrafter"/>
</dbReference>
<dbReference type="eggNOG" id="KOG3855">
    <property type="taxonomic scope" value="Eukaryota"/>
</dbReference>
<dbReference type="AlphaFoldDB" id="E1Z205"/>
<dbReference type="OrthoDB" id="683240at2759"/>
<feature type="domain" description="FAD-binding" evidence="7">
    <location>
        <begin position="327"/>
        <end position="375"/>
    </location>
</feature>
<dbReference type="EMBL" id="GL433835">
    <property type="protein sequence ID" value="EFN59911.1"/>
    <property type="molecule type" value="Genomic_DNA"/>
</dbReference>
<dbReference type="GO" id="GO:0016123">
    <property type="term" value="P:xanthophyll biosynthetic process"/>
    <property type="evidence" value="ECO:0007669"/>
    <property type="project" value="TreeGrafter"/>
</dbReference>
<sequence length="480" mass="50485">MASYLSFPSIRADANPLTKHLHIALLDRQPPVALPDQLPLHADIRVSTLTPASIALLHSVGAWRSLAPAAAPFVDMQVWDTGGNGFVRYDAAAVGADAMGFVVENRLLVAALHERLKAHSAVQRLMPSSVTAAELPPYSPVAQLDGGSLVRLELEGGGSLHTRLLVGADGRGSRVRQWAQIRTTGRDYQQRGLVATVATAWPNQTAHQRFLPTGPLALLPVRGGFSSVVWSCPPELASKATMAARLEALPRHELAAAITDALTSGPNYPPRPPLGELLGGVLAPARSSRFVEPPAVTDVVGDAPKSFPLMLQHAGKRSLQGRKGGATGRYVRPRVALIGDAAHGIHPLAGQGLNLGFGDARVLAAAIATAVESGQDIGSAAMLEQQYEQPQKKVNSAMIAAMEAIKVVFGPQASRLFGTPADLAASHAALTTQHLMLLPSIWTMQEGPVAGLRSLGLDLINQMPALKQTIQRVASAGTGL</sequence>
<name>E1Z205_CHLVA</name>
<evidence type="ECO:0000313" key="9">
    <source>
        <dbReference type="Proteomes" id="UP000008141"/>
    </source>
</evidence>
<feature type="domain" description="FAD-binding" evidence="7">
    <location>
        <begin position="150"/>
        <end position="238"/>
    </location>
</feature>